<dbReference type="Pfam" id="PF10677">
    <property type="entry name" value="DUF2490"/>
    <property type="match status" value="1"/>
</dbReference>
<evidence type="ECO:0000313" key="1">
    <source>
        <dbReference type="EMBL" id="GAF02551.1"/>
    </source>
</evidence>
<keyword evidence="2" id="KW-1185">Reference proteome</keyword>
<evidence type="ECO:0000313" key="2">
    <source>
        <dbReference type="Proteomes" id="UP000019402"/>
    </source>
</evidence>
<sequence>MVSCVDWRGKMMIKRTIVFICIFISGAALWAQKQELRTLLQEQFKVSPLWKTSFDGGYYRGYDGVEWTRWGIRNLTAYQLNDHISVDVGVMYNRTATSDQEVKNEFRPHQSIKISYPRLAHMSFSHRLRMEEQFYTYKKAEKSENASRFRYQIKTERNFCTPKKKGVNIAYWIASLEFFFNPVGKLQDDYILFNRGRHGLGVGYQLSAKTSVEGMVLYQHTHNNTSFKDYSDMAIINFSIKNSLFSGS</sequence>
<gene>
    <name evidence="1" type="ORF">JCM21142_31189</name>
</gene>
<reference evidence="1 2" key="1">
    <citation type="journal article" date="2014" name="Genome Announc.">
        <title>Draft Genome Sequence of Cytophaga fermentans JCM 21142T, a Facultative Anaerobe Isolated from Marine Mud.</title>
        <authorList>
            <person name="Starns D."/>
            <person name="Oshima K."/>
            <person name="Suda W."/>
            <person name="Iino T."/>
            <person name="Yuki M."/>
            <person name="Inoue J."/>
            <person name="Kitamura K."/>
            <person name="Iida T."/>
            <person name="Darby A."/>
            <person name="Hattori M."/>
            <person name="Ohkuma M."/>
        </authorList>
    </citation>
    <scope>NUCLEOTIDE SEQUENCE [LARGE SCALE GENOMIC DNA]</scope>
    <source>
        <strain evidence="1 2">JCM 21142</strain>
    </source>
</reference>
<organism evidence="1 2">
    <name type="scientific">Saccharicrinis fermentans DSM 9555 = JCM 21142</name>
    <dbReference type="NCBI Taxonomy" id="869213"/>
    <lineage>
        <taxon>Bacteria</taxon>
        <taxon>Pseudomonadati</taxon>
        <taxon>Bacteroidota</taxon>
        <taxon>Bacteroidia</taxon>
        <taxon>Marinilabiliales</taxon>
        <taxon>Marinilabiliaceae</taxon>
        <taxon>Saccharicrinis</taxon>
    </lineage>
</organism>
<protein>
    <recommendedName>
        <fullName evidence="3">DUF2490 domain-containing protein</fullName>
    </recommendedName>
</protein>
<dbReference type="AlphaFoldDB" id="W7YDI8"/>
<name>W7YDI8_9BACT</name>
<evidence type="ECO:0008006" key="3">
    <source>
        <dbReference type="Google" id="ProtNLM"/>
    </source>
</evidence>
<dbReference type="InterPro" id="IPR019619">
    <property type="entry name" value="DUF2490"/>
</dbReference>
<comment type="caution">
    <text evidence="1">The sequence shown here is derived from an EMBL/GenBank/DDBJ whole genome shotgun (WGS) entry which is preliminary data.</text>
</comment>
<dbReference type="Proteomes" id="UP000019402">
    <property type="component" value="Unassembled WGS sequence"/>
</dbReference>
<accession>W7YDI8</accession>
<dbReference type="EMBL" id="BAMD01000010">
    <property type="protein sequence ID" value="GAF02551.1"/>
    <property type="molecule type" value="Genomic_DNA"/>
</dbReference>
<proteinExistence type="predicted"/>